<keyword evidence="4" id="KW-1185">Reference proteome</keyword>
<sequence>MERHVNYTLIGGLFLACMVAMVFFILWLGHVNIEDKKYLDYVVYTDKDLNGIAANTPINYKGIQIGSVRSVGFDKGHLGVVKLMIQIQSKVPVKRDSSLKVESQGLVGLKYLSLIQSNSKEFYTENDHERILHYEQSFLEQLTSSAGHISNEVLYIIKSIDKILSPQNIENLSKIIASIQKTTQNLDKTKNAIDILLAKATQTLGKGDELVSHVRTLSDHVQTLADRGSQLVLDVDSKIRDKQYDFKTMLTPLIMQMQLSLRNIDNFVQKGSSLIDKFDANPYKTIFGDRK</sequence>
<dbReference type="OrthoDB" id="5372112at2"/>
<dbReference type="PROSITE" id="PS51257">
    <property type="entry name" value="PROKAR_LIPOPROTEIN"/>
    <property type="match status" value="1"/>
</dbReference>
<reference evidence="3 4" key="3">
    <citation type="submission" date="2019-07" db="EMBL/GenBank/DDBJ databases">
        <authorList>
            <person name="Papic B."/>
        </authorList>
    </citation>
    <scope>NUCLEOTIDE SEQUENCE [LARGE SCALE GENOMIC DNA]</scope>
    <source>
        <strain evidence="3 4">L8b</strain>
    </source>
</reference>
<keyword evidence="1" id="KW-0812">Transmembrane</keyword>
<dbReference type="AlphaFoldDB" id="A0A553V2D9"/>
<gene>
    <name evidence="3" type="ORF">FNE76_01270</name>
</gene>
<dbReference type="PANTHER" id="PTHR36698:SF2">
    <property type="entry name" value="MCE_MLAD DOMAIN-CONTAINING PROTEIN"/>
    <property type="match status" value="1"/>
</dbReference>
<name>A0A553V2D9_9HELI</name>
<comment type="caution">
    <text evidence="3">The sequence shown here is derived from an EMBL/GenBank/DDBJ whole genome shotgun (WGS) entry which is preliminary data.</text>
</comment>
<reference evidence="4" key="2">
    <citation type="submission" date="2019-07" db="EMBL/GenBank/DDBJ databases">
        <title>Helicobacter labacensis sp. nov., Helicobacter mehlei sp. nov. and Helicobacter vulpis sp. nov., isolated from gastric mucosa of red fox (Vulpis vulpis).</title>
        <authorList>
            <person name="Papic B."/>
        </authorList>
    </citation>
    <scope>NUCLEOTIDE SEQUENCE [LARGE SCALE GENOMIC DNA]</scope>
    <source>
        <strain evidence="4">L8b</strain>
    </source>
</reference>
<keyword evidence="1" id="KW-0472">Membrane</keyword>
<feature type="domain" description="Mce/MlaD" evidence="2">
    <location>
        <begin position="41"/>
        <end position="116"/>
    </location>
</feature>
<dbReference type="PANTHER" id="PTHR36698">
    <property type="entry name" value="BLL5892 PROTEIN"/>
    <property type="match status" value="1"/>
</dbReference>
<reference evidence="3 4" key="1">
    <citation type="submission" date="2019-07" db="EMBL/GenBank/DDBJ databases">
        <title>Helicobacter labacensis sp. nov., Helicobacter mehlei sp. nov. and Helicobacter vulpis sp. nov., isolated from gastric mucosa of red fox (Vulpis vulpis).</title>
        <authorList>
            <person name="Kusar D."/>
            <person name="Gruntar I."/>
            <person name="Pate M."/>
            <person name="Zajc U."/>
            <person name="Ocepek M."/>
        </authorList>
    </citation>
    <scope>NUCLEOTIDE SEQUENCE [LARGE SCALE GENOMIC DNA]</scope>
    <source>
        <strain evidence="3 4">L8b</strain>
    </source>
</reference>
<evidence type="ECO:0000256" key="1">
    <source>
        <dbReference type="SAM" id="Phobius"/>
    </source>
</evidence>
<dbReference type="InterPro" id="IPR003399">
    <property type="entry name" value="Mce/MlaD"/>
</dbReference>
<evidence type="ECO:0000313" key="3">
    <source>
        <dbReference type="EMBL" id="TSA86590.1"/>
    </source>
</evidence>
<keyword evidence="1" id="KW-1133">Transmembrane helix</keyword>
<accession>A0A553V2D9</accession>
<evidence type="ECO:0000259" key="2">
    <source>
        <dbReference type="Pfam" id="PF02470"/>
    </source>
</evidence>
<dbReference type="EMBL" id="VKGC01000002">
    <property type="protein sequence ID" value="TSA86590.1"/>
    <property type="molecule type" value="Genomic_DNA"/>
</dbReference>
<proteinExistence type="predicted"/>
<dbReference type="RefSeq" id="WP_120948314.1">
    <property type="nucleotide sequence ID" value="NZ_QXQP01000006.1"/>
</dbReference>
<organism evidence="3 4">
    <name type="scientific">Helicobacter mehlei</name>
    <dbReference type="NCBI Taxonomy" id="2316080"/>
    <lineage>
        <taxon>Bacteria</taxon>
        <taxon>Pseudomonadati</taxon>
        <taxon>Campylobacterota</taxon>
        <taxon>Epsilonproteobacteria</taxon>
        <taxon>Campylobacterales</taxon>
        <taxon>Helicobacteraceae</taxon>
        <taxon>Helicobacter</taxon>
    </lineage>
</organism>
<evidence type="ECO:0000313" key="4">
    <source>
        <dbReference type="Proteomes" id="UP000319322"/>
    </source>
</evidence>
<dbReference type="Proteomes" id="UP000319322">
    <property type="component" value="Unassembled WGS sequence"/>
</dbReference>
<protein>
    <submittedName>
        <fullName evidence="3">MCE family protein</fullName>
    </submittedName>
</protein>
<feature type="transmembrane region" description="Helical" evidence="1">
    <location>
        <begin position="7"/>
        <end position="29"/>
    </location>
</feature>
<dbReference type="Pfam" id="PF02470">
    <property type="entry name" value="MlaD"/>
    <property type="match status" value="1"/>
</dbReference>